<dbReference type="Gene3D" id="2.130.10.10">
    <property type="entry name" value="YVTN repeat-like/Quinoprotein amine dehydrogenase"/>
    <property type="match status" value="1"/>
</dbReference>
<dbReference type="AlphaFoldDB" id="H8KPC5"/>
<organism evidence="1 2">
    <name type="scientific">Solitalea canadensis (strain ATCC 29591 / DSM 3403 / JCM 21819 / LMG 8368 / NBRC 15130 / NCIMB 12057 / USAM 9D)</name>
    <name type="common">Flexibacter canadensis</name>
    <dbReference type="NCBI Taxonomy" id="929556"/>
    <lineage>
        <taxon>Bacteria</taxon>
        <taxon>Pseudomonadati</taxon>
        <taxon>Bacteroidota</taxon>
        <taxon>Sphingobacteriia</taxon>
        <taxon>Sphingobacteriales</taxon>
        <taxon>Sphingobacteriaceae</taxon>
        <taxon>Solitalea</taxon>
    </lineage>
</organism>
<gene>
    <name evidence="1" type="ordered locus">Solca_0698</name>
</gene>
<protein>
    <submittedName>
        <fullName evidence="1">Glutamine cyclotransferase</fullName>
    </submittedName>
</protein>
<dbReference type="OrthoDB" id="9783700at2"/>
<name>H8KPC5_SOLCM</name>
<dbReference type="eggNOG" id="COG3823">
    <property type="taxonomic scope" value="Bacteria"/>
</dbReference>
<dbReference type="KEGG" id="scn:Solca_0698"/>
<dbReference type="InterPro" id="IPR007788">
    <property type="entry name" value="QCT"/>
</dbReference>
<dbReference type="Proteomes" id="UP000007590">
    <property type="component" value="Chromosome"/>
</dbReference>
<keyword evidence="1" id="KW-0808">Transferase</keyword>
<dbReference type="GO" id="GO:0016603">
    <property type="term" value="F:glutaminyl-peptide cyclotransferase activity"/>
    <property type="evidence" value="ECO:0007669"/>
    <property type="project" value="InterPro"/>
</dbReference>
<dbReference type="EMBL" id="CP003349">
    <property type="protein sequence ID" value="AFD05823.1"/>
    <property type="molecule type" value="Genomic_DNA"/>
</dbReference>
<dbReference type="PROSITE" id="PS51257">
    <property type="entry name" value="PROKAR_LIPOPROTEIN"/>
    <property type="match status" value="1"/>
</dbReference>
<evidence type="ECO:0000313" key="1">
    <source>
        <dbReference type="EMBL" id="AFD05823.1"/>
    </source>
</evidence>
<dbReference type="InterPro" id="IPR015943">
    <property type="entry name" value="WD40/YVTN_repeat-like_dom_sf"/>
</dbReference>
<dbReference type="PANTHER" id="PTHR31270:SF1">
    <property type="entry name" value="GLUTAMINYL-PEPTIDE CYCLOTRANSFERASE"/>
    <property type="match status" value="1"/>
</dbReference>
<dbReference type="SUPFAM" id="SSF63825">
    <property type="entry name" value="YWTD domain"/>
    <property type="match status" value="1"/>
</dbReference>
<dbReference type="PANTHER" id="PTHR31270">
    <property type="entry name" value="GLUTAMINYL-PEPTIDE CYCLOTRANSFERASE"/>
    <property type="match status" value="1"/>
</dbReference>
<sequence length="363" mass="41150">MQFNKHSLSFIALLILSFAFYSCKKETQDEIRNSLIKDVSIQSNDLFKWGDTINIKFLTKTDSPKKIDSIVAVFDESAESAIKGDKSINTQVLTNKLKLGLHRFAYTIYYNGNEQFSDAVDFAITSNISPATHTLKITKEYAHNPANFTQGFEFIDGSIYEGTGMYGESSLQKYDLNTGKVAQKINLDQRFFGEGITVLNNKIYQLTWESKLGFVYDKESFKQLNTFTYPYGINEGWGLTNNGKELIMSDGSSNIYFLSAEQPDKIKKVISVWSDKRPIDSLNALQFINGKLYANVWMNDHIVEIDPDNGRVLAYLSANDIVQHVGKKGDTDNVLNGIAYNNKTQRMIVTGKRWPKSFEVEVK</sequence>
<dbReference type="STRING" id="929556.Solca_0698"/>
<proteinExistence type="predicted"/>
<dbReference type="RefSeq" id="WP_014679051.1">
    <property type="nucleotide sequence ID" value="NC_017770.1"/>
</dbReference>
<dbReference type="Pfam" id="PF05096">
    <property type="entry name" value="Glu_cyclase_2"/>
    <property type="match status" value="1"/>
</dbReference>
<accession>H8KPC5</accession>
<evidence type="ECO:0000313" key="2">
    <source>
        <dbReference type="Proteomes" id="UP000007590"/>
    </source>
</evidence>
<keyword evidence="2" id="KW-1185">Reference proteome</keyword>
<reference evidence="1" key="1">
    <citation type="submission" date="2012-02" db="EMBL/GenBank/DDBJ databases">
        <title>The complete genome of Solitalea canadensis DSM 3403.</title>
        <authorList>
            <consortium name="US DOE Joint Genome Institute (JGI-PGF)"/>
            <person name="Lucas S."/>
            <person name="Copeland A."/>
            <person name="Lapidus A."/>
            <person name="Glavina del Rio T."/>
            <person name="Dalin E."/>
            <person name="Tice H."/>
            <person name="Bruce D."/>
            <person name="Goodwin L."/>
            <person name="Pitluck S."/>
            <person name="Peters L."/>
            <person name="Ovchinnikova G."/>
            <person name="Lu M."/>
            <person name="Kyrpides N."/>
            <person name="Mavromatis K."/>
            <person name="Ivanova N."/>
            <person name="Brettin T."/>
            <person name="Detter J.C."/>
            <person name="Han C."/>
            <person name="Larimer F."/>
            <person name="Land M."/>
            <person name="Hauser L."/>
            <person name="Markowitz V."/>
            <person name="Cheng J.-F."/>
            <person name="Hugenholtz P."/>
            <person name="Woyke T."/>
            <person name="Wu D."/>
            <person name="Spring S."/>
            <person name="Schroeder M."/>
            <person name="Kopitz M."/>
            <person name="Brambilla E."/>
            <person name="Klenk H.-P."/>
            <person name="Eisen J.A."/>
        </authorList>
    </citation>
    <scope>NUCLEOTIDE SEQUENCE</scope>
    <source>
        <strain evidence="1">DSM 3403</strain>
    </source>
</reference>
<dbReference type="HOGENOM" id="CLU_060272_0_0_10"/>